<reference evidence="2 3" key="1">
    <citation type="submission" date="2016-05" db="EMBL/GenBank/DDBJ databases">
        <title>Niabella ginsenosidivorans BS26 whole genome sequencing.</title>
        <authorList>
            <person name="Im W.T."/>
            <person name="Siddiqi M.Z."/>
        </authorList>
    </citation>
    <scope>NUCLEOTIDE SEQUENCE [LARGE SCALE GENOMIC DNA]</scope>
    <source>
        <strain evidence="2 3">BS26</strain>
    </source>
</reference>
<keyword evidence="3" id="KW-1185">Reference proteome</keyword>
<dbReference type="Proteomes" id="UP000077667">
    <property type="component" value="Chromosome"/>
</dbReference>
<dbReference type="KEGG" id="nia:A8C56_17000"/>
<dbReference type="AlphaFoldDB" id="A0A1A9I5V0"/>
<feature type="chain" id="PRO_5008389893" description="DUF4468 domain-containing protein" evidence="1">
    <location>
        <begin position="37"/>
        <end position="201"/>
    </location>
</feature>
<accession>A0A1A9I5V0</accession>
<feature type="signal peptide" evidence="1">
    <location>
        <begin position="1"/>
        <end position="36"/>
    </location>
</feature>
<keyword evidence="1" id="KW-0732">Signal</keyword>
<dbReference type="STRING" id="1176587.A8C56_17000"/>
<proteinExistence type="predicted"/>
<evidence type="ECO:0000313" key="2">
    <source>
        <dbReference type="EMBL" id="ANH82439.1"/>
    </source>
</evidence>
<evidence type="ECO:0000313" key="3">
    <source>
        <dbReference type="Proteomes" id="UP000077667"/>
    </source>
</evidence>
<gene>
    <name evidence="2" type="ORF">A8C56_17000</name>
</gene>
<sequence length="201" mass="22724">MLMIKKRLQTCCKGRLKTGLLLLLPVLLIHVANAQAQMSADTVQWNSLRKLTWNDFKGEAMELPGLKGEIYCFLPATYQRDSVNAKTVFFVQAVFDKKGSWIQKTSKTPLALQYYQVYFDLFELHARKLRGQLAAVQPDADPTQAFQQIYNTQFNMLNDDLKALRKETKLGVVASAVAAWKSKTEKALTEMAAYAGVEKKP</sequence>
<dbReference type="EMBL" id="CP015772">
    <property type="protein sequence ID" value="ANH82439.1"/>
    <property type="molecule type" value="Genomic_DNA"/>
</dbReference>
<evidence type="ECO:0000256" key="1">
    <source>
        <dbReference type="SAM" id="SignalP"/>
    </source>
</evidence>
<protein>
    <recommendedName>
        <fullName evidence="4">DUF4468 domain-containing protein</fullName>
    </recommendedName>
</protein>
<name>A0A1A9I5V0_9BACT</name>
<evidence type="ECO:0008006" key="4">
    <source>
        <dbReference type="Google" id="ProtNLM"/>
    </source>
</evidence>
<organism evidence="2 3">
    <name type="scientific">Niabella ginsenosidivorans</name>
    <dbReference type="NCBI Taxonomy" id="1176587"/>
    <lineage>
        <taxon>Bacteria</taxon>
        <taxon>Pseudomonadati</taxon>
        <taxon>Bacteroidota</taxon>
        <taxon>Chitinophagia</taxon>
        <taxon>Chitinophagales</taxon>
        <taxon>Chitinophagaceae</taxon>
        <taxon>Niabella</taxon>
    </lineage>
</organism>